<evidence type="ECO:0000313" key="3">
    <source>
        <dbReference type="EMBL" id="GMA85256.1"/>
    </source>
</evidence>
<evidence type="ECO:0000259" key="2">
    <source>
        <dbReference type="Pfam" id="PF01612"/>
    </source>
</evidence>
<accession>A0ABQ6JAP6</accession>
<keyword evidence="4" id="KW-1185">Reference proteome</keyword>
<reference evidence="4" key="1">
    <citation type="journal article" date="2019" name="Int. J. Syst. Evol. Microbiol.">
        <title>The Global Catalogue of Microorganisms (GCM) 10K type strain sequencing project: providing services to taxonomists for standard genome sequencing and annotation.</title>
        <authorList>
            <consortium name="The Broad Institute Genomics Platform"/>
            <consortium name="The Broad Institute Genome Sequencing Center for Infectious Disease"/>
            <person name="Wu L."/>
            <person name="Ma J."/>
        </authorList>
    </citation>
    <scope>NUCLEOTIDE SEQUENCE [LARGE SCALE GENOMIC DNA]</scope>
    <source>
        <strain evidence="4">NBRC 108730</strain>
    </source>
</reference>
<feature type="region of interest" description="Disordered" evidence="1">
    <location>
        <begin position="44"/>
        <end position="71"/>
    </location>
</feature>
<evidence type="ECO:0000256" key="1">
    <source>
        <dbReference type="SAM" id="MobiDB-lite"/>
    </source>
</evidence>
<evidence type="ECO:0000313" key="4">
    <source>
        <dbReference type="Proteomes" id="UP001157017"/>
    </source>
</evidence>
<name>A0ABQ6JAP6_9ACTN</name>
<protein>
    <recommendedName>
        <fullName evidence="2">3'-5' exonuclease domain-containing protein</fullName>
    </recommendedName>
</protein>
<feature type="compositionally biased region" description="Basic residues" evidence="1">
    <location>
        <begin position="57"/>
        <end position="71"/>
    </location>
</feature>
<dbReference type="Pfam" id="PF01612">
    <property type="entry name" value="DNA_pol_A_exo1"/>
    <property type="match status" value="1"/>
</dbReference>
<dbReference type="Gene3D" id="3.30.420.10">
    <property type="entry name" value="Ribonuclease H-like superfamily/Ribonuclease H"/>
    <property type="match status" value="1"/>
</dbReference>
<gene>
    <name evidence="3" type="ORF">GCM10025868_05060</name>
</gene>
<comment type="caution">
    <text evidence="3">The sequence shown here is derived from an EMBL/GenBank/DDBJ whole genome shotgun (WGS) entry which is preliminary data.</text>
</comment>
<dbReference type="InterPro" id="IPR012337">
    <property type="entry name" value="RNaseH-like_sf"/>
</dbReference>
<dbReference type="EMBL" id="BSUZ01000001">
    <property type="protein sequence ID" value="GMA85256.1"/>
    <property type="molecule type" value="Genomic_DNA"/>
</dbReference>
<feature type="domain" description="3'-5' exonuclease" evidence="2">
    <location>
        <begin position="2"/>
        <end position="48"/>
    </location>
</feature>
<dbReference type="Proteomes" id="UP001157017">
    <property type="component" value="Unassembled WGS sequence"/>
</dbReference>
<proteinExistence type="predicted"/>
<dbReference type="SUPFAM" id="SSF53098">
    <property type="entry name" value="Ribonuclease H-like"/>
    <property type="match status" value="1"/>
</dbReference>
<sequence>MIDPAALPDLSPVHDALADVEWVLHAATQDLPCLAEVGMRPSRLFDTEPRRPPGRAAPRRPRRRRRAACSG</sequence>
<organism evidence="3 4">
    <name type="scientific">Angustibacter aerolatus</name>
    <dbReference type="NCBI Taxonomy" id="1162965"/>
    <lineage>
        <taxon>Bacteria</taxon>
        <taxon>Bacillati</taxon>
        <taxon>Actinomycetota</taxon>
        <taxon>Actinomycetes</taxon>
        <taxon>Kineosporiales</taxon>
        <taxon>Kineosporiaceae</taxon>
    </lineage>
</organism>
<dbReference type="InterPro" id="IPR036397">
    <property type="entry name" value="RNaseH_sf"/>
</dbReference>
<dbReference type="InterPro" id="IPR002562">
    <property type="entry name" value="3'-5'_exonuclease_dom"/>
</dbReference>